<dbReference type="Proteomes" id="UP000628442">
    <property type="component" value="Unassembled WGS sequence"/>
</dbReference>
<gene>
    <name evidence="7" type="ORF">EYF70_12675</name>
    <name evidence="6" type="ORF">GCM10007387_15340</name>
</gene>
<keyword evidence="2" id="KW-0175">Coiled coil</keyword>
<protein>
    <submittedName>
        <fullName evidence="6 7">RND transporter</fullName>
    </submittedName>
</protein>
<dbReference type="InterPro" id="IPR006143">
    <property type="entry name" value="RND_pump_MFP"/>
</dbReference>
<feature type="domain" description="Multidrug resistance protein MdtA-like barrel-sandwich hybrid" evidence="4">
    <location>
        <begin position="57"/>
        <end position="205"/>
    </location>
</feature>
<comment type="similarity">
    <text evidence="1">Belongs to the membrane fusion protein (MFP) (TC 8.A.1) family.</text>
</comment>
<dbReference type="OrthoDB" id="9806939at2"/>
<reference evidence="7 8" key="2">
    <citation type="submission" date="2019-02" db="EMBL/GenBank/DDBJ databases">
        <title>Draft Genome Sequences of Six Type Strains of the Genus Massilia.</title>
        <authorList>
            <person name="Miess H."/>
            <person name="Frediansyhah A."/>
            <person name="Gross H."/>
        </authorList>
    </citation>
    <scope>NUCLEOTIDE SEQUENCE [LARGE SCALE GENOMIC DNA]</scope>
    <source>
        <strain evidence="7 8">DSM 17472</strain>
    </source>
</reference>
<reference evidence="6" key="1">
    <citation type="journal article" date="2014" name="Int. J. Syst. Evol. Microbiol.">
        <title>Complete genome sequence of Corynebacterium casei LMG S-19264T (=DSM 44701T), isolated from a smear-ripened cheese.</title>
        <authorList>
            <consortium name="US DOE Joint Genome Institute (JGI-PGF)"/>
            <person name="Walter F."/>
            <person name="Albersmeier A."/>
            <person name="Kalinowski J."/>
            <person name="Ruckert C."/>
        </authorList>
    </citation>
    <scope>NUCLEOTIDE SEQUENCE</scope>
    <source>
        <strain evidence="6">KCTC 12343</strain>
    </source>
</reference>
<feature type="domain" description="YknX-like beta-barrel" evidence="5">
    <location>
        <begin position="224"/>
        <end position="302"/>
    </location>
</feature>
<dbReference type="PANTHER" id="PTHR30469:SF15">
    <property type="entry name" value="HLYD FAMILY OF SECRETION PROTEINS"/>
    <property type="match status" value="1"/>
</dbReference>
<dbReference type="Gene3D" id="2.40.420.20">
    <property type="match status" value="1"/>
</dbReference>
<name>A0A411WY41_9BURK</name>
<dbReference type="PANTHER" id="PTHR30469">
    <property type="entry name" value="MULTIDRUG RESISTANCE PROTEIN MDTA"/>
    <property type="match status" value="1"/>
</dbReference>
<organism evidence="6 9">
    <name type="scientific">Pseudoduganella albidiflava</name>
    <dbReference type="NCBI Taxonomy" id="321983"/>
    <lineage>
        <taxon>Bacteria</taxon>
        <taxon>Pseudomonadati</taxon>
        <taxon>Pseudomonadota</taxon>
        <taxon>Betaproteobacteria</taxon>
        <taxon>Burkholderiales</taxon>
        <taxon>Oxalobacteraceae</taxon>
        <taxon>Telluria group</taxon>
        <taxon>Pseudoduganella</taxon>
    </lineage>
</organism>
<evidence type="ECO:0000313" key="6">
    <source>
        <dbReference type="EMBL" id="GGY34335.1"/>
    </source>
</evidence>
<sequence>MQRKWIVTAVIAVCLAVPVAIRFMAPPAGREVELTKVVPREIRATVLATGQLVFRQEVQLSAEVIGKVAAVLVSEGDSVRKGQPLLRLDPTVYLAEVAQQEANRRSASIAIERAQINLANQKRSLDRAQRLYQAKFIDISRHDDAVHQAELAQVELRASREALSQADALLSQARERLAKTEVRAPIDGTVTALPIKVGETAVASTTGIAGSSLMTIADMGAIIAEVNVDEADIAQVAVGQPAQVFPAAYPEQPIGGKVEQIAMAPRAAQPGATAQGRSYVVKLRLDETRPALRSGMTSRVEIAAGATVKRPAIPLQALLNDGQGGDPKGNEAKGARSGTQGTYHVFAVENGRAVRKAVQVGMSDDTSQEVLKGLAVGDTVAIGPARVLRELNDGDSVIPAPASPAAAGNTPVTAAKPAAAGSAR</sequence>
<dbReference type="Pfam" id="PF25990">
    <property type="entry name" value="Beta-barrel_YknX"/>
    <property type="match status" value="1"/>
</dbReference>
<keyword evidence="8" id="KW-1185">Reference proteome</keyword>
<dbReference type="GO" id="GO:1990281">
    <property type="term" value="C:efflux pump complex"/>
    <property type="evidence" value="ECO:0007669"/>
    <property type="project" value="TreeGrafter"/>
</dbReference>
<dbReference type="AlphaFoldDB" id="A0A411WY41"/>
<feature type="region of interest" description="Disordered" evidence="3">
    <location>
        <begin position="397"/>
        <end position="424"/>
    </location>
</feature>
<feature type="coiled-coil region" evidence="2">
    <location>
        <begin position="156"/>
        <end position="183"/>
    </location>
</feature>
<dbReference type="EMBL" id="BMWV01000003">
    <property type="protein sequence ID" value="GGY34335.1"/>
    <property type="molecule type" value="Genomic_DNA"/>
</dbReference>
<proteinExistence type="inferred from homology"/>
<dbReference type="Pfam" id="PF25917">
    <property type="entry name" value="BSH_RND"/>
    <property type="match status" value="1"/>
</dbReference>
<evidence type="ECO:0000256" key="1">
    <source>
        <dbReference type="ARBA" id="ARBA00009477"/>
    </source>
</evidence>
<evidence type="ECO:0000259" key="5">
    <source>
        <dbReference type="Pfam" id="PF25990"/>
    </source>
</evidence>
<dbReference type="Gene3D" id="2.40.30.170">
    <property type="match status" value="1"/>
</dbReference>
<evidence type="ECO:0000259" key="4">
    <source>
        <dbReference type="Pfam" id="PF25917"/>
    </source>
</evidence>
<dbReference type="Gene3D" id="2.40.50.100">
    <property type="match status" value="2"/>
</dbReference>
<evidence type="ECO:0000313" key="8">
    <source>
        <dbReference type="Proteomes" id="UP000292307"/>
    </source>
</evidence>
<dbReference type="SUPFAM" id="SSF111369">
    <property type="entry name" value="HlyD-like secretion proteins"/>
    <property type="match status" value="1"/>
</dbReference>
<dbReference type="EMBL" id="CP036401">
    <property type="protein sequence ID" value="QBI01605.1"/>
    <property type="molecule type" value="Genomic_DNA"/>
</dbReference>
<evidence type="ECO:0000313" key="7">
    <source>
        <dbReference type="EMBL" id="QBI01605.1"/>
    </source>
</evidence>
<feature type="region of interest" description="Disordered" evidence="3">
    <location>
        <begin position="318"/>
        <end position="338"/>
    </location>
</feature>
<dbReference type="GO" id="GO:0015562">
    <property type="term" value="F:efflux transmembrane transporter activity"/>
    <property type="evidence" value="ECO:0007669"/>
    <property type="project" value="TreeGrafter"/>
</dbReference>
<dbReference type="InterPro" id="IPR058625">
    <property type="entry name" value="MdtA-like_BSH"/>
</dbReference>
<dbReference type="InterPro" id="IPR058636">
    <property type="entry name" value="Beta-barrel_YknX"/>
</dbReference>
<evidence type="ECO:0000256" key="3">
    <source>
        <dbReference type="SAM" id="MobiDB-lite"/>
    </source>
</evidence>
<reference evidence="6" key="3">
    <citation type="submission" date="2022-12" db="EMBL/GenBank/DDBJ databases">
        <authorList>
            <person name="Sun Q."/>
            <person name="Kim S."/>
        </authorList>
    </citation>
    <scope>NUCLEOTIDE SEQUENCE</scope>
    <source>
        <strain evidence="6">KCTC 12343</strain>
    </source>
</reference>
<evidence type="ECO:0000256" key="2">
    <source>
        <dbReference type="SAM" id="Coils"/>
    </source>
</evidence>
<accession>A0A411WY41</accession>
<dbReference type="NCBIfam" id="TIGR01730">
    <property type="entry name" value="RND_mfp"/>
    <property type="match status" value="1"/>
</dbReference>
<dbReference type="Proteomes" id="UP000292307">
    <property type="component" value="Chromosome"/>
</dbReference>
<feature type="coiled-coil region" evidence="2">
    <location>
        <begin position="97"/>
        <end position="131"/>
    </location>
</feature>
<evidence type="ECO:0000313" key="9">
    <source>
        <dbReference type="Proteomes" id="UP000628442"/>
    </source>
</evidence>